<dbReference type="InterPro" id="IPR008979">
    <property type="entry name" value="Galactose-bd-like_sf"/>
</dbReference>
<sequence length="423" mass="45072">MKSGSNARRGMWRGILRGAVGLGMALEMGCGPGGPEVAEDLSAASMTGAATATAINLISNGSFETDLGGWTTWQATLSRVALSGAPAGSYVVKVTPAAGTSGGYSIDDAVASVPAAETLGTYSASAYVAAASTSAAGKTVRVALRRTSADGTKRVWEQTATLTQAFQKVTVTATIDQPGQGLELYIFQDNSAAGDAFYADALSLTAPSTGGETPPGWRLVFEDDFSGSAVDTTQWSMYNSPGHAGNGLRRPSAFSVANGQLVVTAQMVNGTLVSGGMAHKSNYKYGRFEFRVRTEADPSGATSGVVLTWPQSERWPIDGENDIYETGTNTNRSSFSTFIHYGADNRQYYYNHGVDATQWHIVAMEWEANALRIYRDGALVWTLTDQNAIPDVAHHLCIQLDAFRATMGSPVRMYVDWARIYQR</sequence>
<dbReference type="Gene3D" id="2.60.120.200">
    <property type="match status" value="1"/>
</dbReference>
<dbReference type="PROSITE" id="PS51762">
    <property type="entry name" value="GH16_2"/>
    <property type="match status" value="1"/>
</dbReference>
<feature type="domain" description="GH16" evidence="3">
    <location>
        <begin position="207"/>
        <end position="423"/>
    </location>
</feature>
<dbReference type="InterPro" id="IPR003305">
    <property type="entry name" value="CenC_carb-bd"/>
</dbReference>
<dbReference type="OrthoDB" id="9809583at2"/>
<dbReference type="EMBL" id="CP022163">
    <property type="protein sequence ID" value="ATB28458.1"/>
    <property type="molecule type" value="Genomic_DNA"/>
</dbReference>
<dbReference type="PANTHER" id="PTHR10963">
    <property type="entry name" value="GLYCOSYL HYDROLASE-RELATED"/>
    <property type="match status" value="1"/>
</dbReference>
<evidence type="ECO:0000259" key="3">
    <source>
        <dbReference type="PROSITE" id="PS51762"/>
    </source>
</evidence>
<dbReference type="SUPFAM" id="SSF49899">
    <property type="entry name" value="Concanavalin A-like lectins/glucanases"/>
    <property type="match status" value="1"/>
</dbReference>
<dbReference type="InterPro" id="IPR000757">
    <property type="entry name" value="Beta-glucanase-like"/>
</dbReference>
<evidence type="ECO:0000256" key="2">
    <source>
        <dbReference type="ARBA" id="ARBA00022801"/>
    </source>
</evidence>
<dbReference type="Gene3D" id="2.60.120.260">
    <property type="entry name" value="Galactose-binding domain-like"/>
    <property type="match status" value="1"/>
</dbReference>
<dbReference type="SMR" id="A0A250IB75"/>
<dbReference type="AlphaFoldDB" id="A0A250IB75"/>
<gene>
    <name evidence="4" type="ORF">MEBOL_001905</name>
</gene>
<protein>
    <recommendedName>
        <fullName evidence="3">GH16 domain-containing protein</fullName>
    </recommendedName>
</protein>
<evidence type="ECO:0000313" key="4">
    <source>
        <dbReference type="EMBL" id="ATB28458.1"/>
    </source>
</evidence>
<keyword evidence="2" id="KW-0378">Hydrolase</keyword>
<dbReference type="Pfam" id="PF00722">
    <property type="entry name" value="Glyco_hydro_16"/>
    <property type="match status" value="1"/>
</dbReference>
<comment type="similarity">
    <text evidence="1">Belongs to the glycosyl hydrolase 16 family.</text>
</comment>
<accession>A0A250IB75</accession>
<dbReference type="PANTHER" id="PTHR10963:SF55">
    <property type="entry name" value="GLYCOSIDE HYDROLASE FAMILY 16 PROTEIN"/>
    <property type="match status" value="1"/>
</dbReference>
<dbReference type="GO" id="GO:0004553">
    <property type="term" value="F:hydrolase activity, hydrolyzing O-glycosyl compounds"/>
    <property type="evidence" value="ECO:0007669"/>
    <property type="project" value="InterPro"/>
</dbReference>
<name>A0A250IB75_9BACT</name>
<dbReference type="InterPro" id="IPR013320">
    <property type="entry name" value="ConA-like_dom_sf"/>
</dbReference>
<dbReference type="KEGG" id="mbd:MEBOL_001905"/>
<keyword evidence="5" id="KW-1185">Reference proteome</keyword>
<dbReference type="GO" id="GO:0005975">
    <property type="term" value="P:carbohydrate metabolic process"/>
    <property type="evidence" value="ECO:0007669"/>
    <property type="project" value="InterPro"/>
</dbReference>
<organism evidence="4 5">
    <name type="scientific">Melittangium boletus DSM 14713</name>
    <dbReference type="NCBI Taxonomy" id="1294270"/>
    <lineage>
        <taxon>Bacteria</taxon>
        <taxon>Pseudomonadati</taxon>
        <taxon>Myxococcota</taxon>
        <taxon>Myxococcia</taxon>
        <taxon>Myxococcales</taxon>
        <taxon>Cystobacterineae</taxon>
        <taxon>Archangiaceae</taxon>
        <taxon>Melittangium</taxon>
    </lineage>
</organism>
<dbReference type="Pfam" id="PF02018">
    <property type="entry name" value="CBM_4_9"/>
    <property type="match status" value="1"/>
</dbReference>
<dbReference type="RefSeq" id="WP_095977135.1">
    <property type="nucleotide sequence ID" value="NZ_CP022163.1"/>
</dbReference>
<evidence type="ECO:0000256" key="1">
    <source>
        <dbReference type="ARBA" id="ARBA00006865"/>
    </source>
</evidence>
<dbReference type="CDD" id="cd00413">
    <property type="entry name" value="Glyco_hydrolase_16"/>
    <property type="match status" value="1"/>
</dbReference>
<evidence type="ECO:0000313" key="5">
    <source>
        <dbReference type="Proteomes" id="UP000217289"/>
    </source>
</evidence>
<dbReference type="SUPFAM" id="SSF49785">
    <property type="entry name" value="Galactose-binding domain-like"/>
    <property type="match status" value="1"/>
</dbReference>
<reference evidence="4 5" key="1">
    <citation type="submission" date="2017-06" db="EMBL/GenBank/DDBJ databases">
        <authorList>
            <person name="Kim H.J."/>
            <person name="Triplett B.A."/>
        </authorList>
    </citation>
    <scope>NUCLEOTIDE SEQUENCE [LARGE SCALE GENOMIC DNA]</scope>
    <source>
        <strain evidence="4 5">DSM 14713</strain>
    </source>
</reference>
<dbReference type="InterPro" id="IPR050546">
    <property type="entry name" value="Glycosyl_Hydrlase_16"/>
</dbReference>
<dbReference type="Proteomes" id="UP000217289">
    <property type="component" value="Chromosome"/>
</dbReference>
<proteinExistence type="inferred from homology"/>